<dbReference type="RefSeq" id="WP_008670905.1">
    <property type="nucleotide sequence ID" value="NZ_ANOF01000162.1"/>
</dbReference>
<dbReference type="PANTHER" id="PTHR30097:SF4">
    <property type="entry name" value="SLR6042 PROTEIN"/>
    <property type="match status" value="1"/>
</dbReference>
<dbReference type="GO" id="GO:0060003">
    <property type="term" value="P:copper ion export"/>
    <property type="evidence" value="ECO:0007669"/>
    <property type="project" value="TreeGrafter"/>
</dbReference>
<accession>M5RYD3</accession>
<evidence type="ECO:0000313" key="3">
    <source>
        <dbReference type="Proteomes" id="UP000011996"/>
    </source>
</evidence>
<evidence type="ECO:0000256" key="1">
    <source>
        <dbReference type="ARBA" id="ARBA00022448"/>
    </source>
</evidence>
<dbReference type="PANTHER" id="PTHR30097">
    <property type="entry name" value="CATION EFFLUX SYSTEM PROTEIN CUSB"/>
    <property type="match status" value="1"/>
</dbReference>
<protein>
    <submittedName>
        <fullName evidence="2">MchE protein</fullName>
    </submittedName>
</protein>
<gene>
    <name evidence="2" type="ORF">RESH_05115</name>
</gene>
<dbReference type="EMBL" id="ANOF01000162">
    <property type="protein sequence ID" value="EMI24290.1"/>
    <property type="molecule type" value="Genomic_DNA"/>
</dbReference>
<dbReference type="InterPro" id="IPR051909">
    <property type="entry name" value="MFP_Cation_Efflux"/>
</dbReference>
<dbReference type="PATRIC" id="fig|1263868.3.peg.5563"/>
<organism evidence="2 3">
    <name type="scientific">Rhodopirellula europaea SH398</name>
    <dbReference type="NCBI Taxonomy" id="1263868"/>
    <lineage>
        <taxon>Bacteria</taxon>
        <taxon>Pseudomonadati</taxon>
        <taxon>Planctomycetota</taxon>
        <taxon>Planctomycetia</taxon>
        <taxon>Pirellulales</taxon>
        <taxon>Pirellulaceae</taxon>
        <taxon>Rhodopirellula</taxon>
    </lineage>
</organism>
<proteinExistence type="predicted"/>
<dbReference type="Proteomes" id="UP000011996">
    <property type="component" value="Unassembled WGS sequence"/>
</dbReference>
<name>M5RYD3_9BACT</name>
<reference evidence="2 3" key="1">
    <citation type="journal article" date="2013" name="Mar. Genomics">
        <title>Expression of sulfatases in Rhodopirellula baltica and the diversity of sulfatases in the genus Rhodopirellula.</title>
        <authorList>
            <person name="Wegner C.E."/>
            <person name="Richter-Heitmann T."/>
            <person name="Klindworth A."/>
            <person name="Klockow C."/>
            <person name="Richter M."/>
            <person name="Achstetter T."/>
            <person name="Glockner F.O."/>
            <person name="Harder J."/>
        </authorList>
    </citation>
    <scope>NUCLEOTIDE SEQUENCE [LARGE SCALE GENOMIC DNA]</scope>
    <source>
        <strain evidence="2 3">SH398</strain>
    </source>
</reference>
<evidence type="ECO:0000313" key="2">
    <source>
        <dbReference type="EMBL" id="EMI24290.1"/>
    </source>
</evidence>
<dbReference type="GO" id="GO:0015679">
    <property type="term" value="P:plasma membrane copper ion transport"/>
    <property type="evidence" value="ECO:0007669"/>
    <property type="project" value="TreeGrafter"/>
</dbReference>
<dbReference type="AlphaFoldDB" id="M5RYD3"/>
<keyword evidence="1" id="KW-0813">Transport</keyword>
<dbReference type="GO" id="GO:0030313">
    <property type="term" value="C:cell envelope"/>
    <property type="evidence" value="ECO:0007669"/>
    <property type="project" value="TreeGrafter"/>
</dbReference>
<sequence length="300" mass="32309">MKYLGPAIIVAVVAATWFFRAELLGSKEASETPTNHSSAEPTEKQTVLEISEQARKNLGLSSAPAKPQDYWRSATIPGVVADRPGLSDRGVTSPAVGIVTAIHGFPGDTKRPGDALFTLRLFSEYLQNTQTQLFKANQETGIIQEQIDRLSGAVSTGAVSKAKMIELRADMSRQRAIIQSSRQDLLTRGLRPEQIDLVQQEGQFVSTIEVAAPPPLAGQIASIGEPNTPVQQASLITDSASPNEVAYEVQELSVEMGEQVQAGQLLAKLSNHQSLYVVGHAFKREASYLEKAAAETVSQS</sequence>
<dbReference type="STRING" id="1263868.RESH_05115"/>
<comment type="caution">
    <text evidence="2">The sequence shown here is derived from an EMBL/GenBank/DDBJ whole genome shotgun (WGS) entry which is preliminary data.</text>
</comment>